<dbReference type="InterPro" id="IPR010982">
    <property type="entry name" value="Lambda_DNA-bd_dom_sf"/>
</dbReference>
<accession>A0A838BV95</accession>
<protein>
    <submittedName>
        <fullName evidence="1">Uncharacterized protein</fullName>
    </submittedName>
</protein>
<keyword evidence="2" id="KW-1185">Reference proteome</keyword>
<sequence>MAEKRDTKARRLFELFDGVGKLAAELGVSKSVVSRWDSEGKRGNHGSVPTHYNLRVMEAAKRVGLDLYAVSACLDERICPCCKRPLDAGMTFNRRYLLDVLAGLREGGVV</sequence>
<evidence type="ECO:0000313" key="2">
    <source>
        <dbReference type="Proteomes" id="UP000572984"/>
    </source>
</evidence>
<comment type="caution">
    <text evidence="1">The sequence shown here is derived from an EMBL/GenBank/DDBJ whole genome shotgun (WGS) entry which is preliminary data.</text>
</comment>
<evidence type="ECO:0000313" key="1">
    <source>
        <dbReference type="EMBL" id="MBA1159351.1"/>
    </source>
</evidence>
<dbReference type="Gene3D" id="1.10.260.40">
    <property type="entry name" value="lambda repressor-like DNA-binding domains"/>
    <property type="match status" value="1"/>
</dbReference>
<dbReference type="Proteomes" id="UP000572984">
    <property type="component" value="Unassembled WGS sequence"/>
</dbReference>
<reference evidence="1 2" key="1">
    <citation type="submission" date="2020-07" db="EMBL/GenBank/DDBJ databases">
        <title>Draft genome and description of Microvirga mediterraneensis Marseille-Q2068 sp. nov.</title>
        <authorList>
            <person name="Boxberger M."/>
        </authorList>
    </citation>
    <scope>NUCLEOTIDE SEQUENCE [LARGE SCALE GENOMIC DNA]</scope>
    <source>
        <strain evidence="1 2">Marseille-Q2068</strain>
    </source>
</reference>
<gene>
    <name evidence="1" type="ORF">H0S73_25065</name>
</gene>
<dbReference type="AlphaFoldDB" id="A0A838BV95"/>
<dbReference type="RefSeq" id="WP_181054940.1">
    <property type="nucleotide sequence ID" value="NZ_JACDXJ010000004.1"/>
</dbReference>
<proteinExistence type="predicted"/>
<dbReference type="EMBL" id="JACDXJ010000004">
    <property type="protein sequence ID" value="MBA1159351.1"/>
    <property type="molecule type" value="Genomic_DNA"/>
</dbReference>
<dbReference type="GO" id="GO:0003677">
    <property type="term" value="F:DNA binding"/>
    <property type="evidence" value="ECO:0007669"/>
    <property type="project" value="InterPro"/>
</dbReference>
<name>A0A838BV95_9HYPH</name>
<organism evidence="1 2">
    <name type="scientific">Microvirga mediterraneensis</name>
    <dbReference type="NCBI Taxonomy" id="2754695"/>
    <lineage>
        <taxon>Bacteria</taxon>
        <taxon>Pseudomonadati</taxon>
        <taxon>Pseudomonadota</taxon>
        <taxon>Alphaproteobacteria</taxon>
        <taxon>Hyphomicrobiales</taxon>
        <taxon>Methylobacteriaceae</taxon>
        <taxon>Microvirga</taxon>
    </lineage>
</organism>